<dbReference type="InterPro" id="IPR041167">
    <property type="entry name" value="Saf_2TM"/>
</dbReference>
<evidence type="ECO:0000259" key="3">
    <source>
        <dbReference type="Pfam" id="PF18303"/>
    </source>
</evidence>
<keyword evidence="1" id="KW-0812">Transmembrane</keyword>
<feature type="transmembrane region" description="Helical" evidence="1">
    <location>
        <begin position="21"/>
        <end position="46"/>
    </location>
</feature>
<dbReference type="Pfam" id="PF18303">
    <property type="entry name" value="Saf_2TM"/>
    <property type="match status" value="1"/>
</dbReference>
<comment type="caution">
    <text evidence="4">The sequence shown here is derived from an EMBL/GenBank/DDBJ whole genome shotgun (WGS) entry which is preliminary data.</text>
</comment>
<organism evidence="4 5">
    <name type="scientific">Novosphingobium fluoreni</name>
    <dbReference type="NCBI Taxonomy" id="1391222"/>
    <lineage>
        <taxon>Bacteria</taxon>
        <taxon>Pseudomonadati</taxon>
        <taxon>Pseudomonadota</taxon>
        <taxon>Alphaproteobacteria</taxon>
        <taxon>Sphingomonadales</taxon>
        <taxon>Sphingomonadaceae</taxon>
        <taxon>Novosphingobium</taxon>
    </lineage>
</organism>
<evidence type="ECO:0000259" key="2">
    <source>
        <dbReference type="Pfam" id="PF18145"/>
    </source>
</evidence>
<feature type="transmembrane region" description="Helical" evidence="1">
    <location>
        <begin position="170"/>
        <end position="190"/>
    </location>
</feature>
<evidence type="ECO:0000313" key="4">
    <source>
        <dbReference type="EMBL" id="MBB3941463.1"/>
    </source>
</evidence>
<feature type="domain" description="SAVED-fused 2TM effector" evidence="3">
    <location>
        <begin position="2"/>
        <end position="148"/>
    </location>
</feature>
<evidence type="ECO:0000256" key="1">
    <source>
        <dbReference type="SAM" id="Phobius"/>
    </source>
</evidence>
<evidence type="ECO:0000313" key="5">
    <source>
        <dbReference type="Proteomes" id="UP000561459"/>
    </source>
</evidence>
<keyword evidence="1" id="KW-1133">Transmembrane helix</keyword>
<protein>
    <recommendedName>
        <fullName evidence="6">2-methylthioadenine synthetase</fullName>
    </recommendedName>
</protein>
<dbReference type="Pfam" id="PF18145">
    <property type="entry name" value="SAVED"/>
    <property type="match status" value="1"/>
</dbReference>
<proteinExistence type="predicted"/>
<feature type="domain" description="SMODS-associated and fused to various effectors" evidence="2">
    <location>
        <begin position="156"/>
        <end position="345"/>
    </location>
</feature>
<dbReference type="EMBL" id="JACIDY010000009">
    <property type="protein sequence ID" value="MBB3941463.1"/>
    <property type="molecule type" value="Genomic_DNA"/>
</dbReference>
<dbReference type="Proteomes" id="UP000561459">
    <property type="component" value="Unassembled WGS sequence"/>
</dbReference>
<sequence>MNLLNLFFRSLIEYVFRRRSAGASLIKVGVPLLVAVLASLSVGITVPTANGPFVFSWDTSGGDAALSWAVFIVAASIVATGLFLIIRDVRRENRDKVIVIEARGLRDWNGEPLDKAVPISLKGRRDLVLVDVRQGLIDGQIVSPDRALRHLTSLPDDIARRVGGLDRADISFVLGGLAPVPLLFLLGVIVDDEHHTLFMDWDRTQKTWRPLDDDDDSLSFNLTGMDGIPVGSSRVALCVSASYDVLDADVRLVEPTAPVVRLDLEGRSTASHWSETKQQRLAQQFLDAVMDLARQGVTDISLFLASPASLSLRLGTVYDKRNLPRLTVNQFEQADPKKFPWAVVMPVAGTVEPKLEQR</sequence>
<dbReference type="NCBIfam" id="NF033611">
    <property type="entry name" value="SAVED"/>
    <property type="match status" value="1"/>
</dbReference>
<dbReference type="AlphaFoldDB" id="A0A7W6FZK7"/>
<dbReference type="InterPro" id="IPR040836">
    <property type="entry name" value="SAVED"/>
</dbReference>
<keyword evidence="1" id="KW-0472">Membrane</keyword>
<evidence type="ECO:0008006" key="6">
    <source>
        <dbReference type="Google" id="ProtNLM"/>
    </source>
</evidence>
<keyword evidence="5" id="KW-1185">Reference proteome</keyword>
<name>A0A7W6FZK7_9SPHN</name>
<feature type="transmembrane region" description="Helical" evidence="1">
    <location>
        <begin position="66"/>
        <end position="86"/>
    </location>
</feature>
<gene>
    <name evidence="4" type="ORF">GGR39_003140</name>
</gene>
<reference evidence="4 5" key="1">
    <citation type="submission" date="2020-08" db="EMBL/GenBank/DDBJ databases">
        <title>Genomic Encyclopedia of Type Strains, Phase IV (KMG-IV): sequencing the most valuable type-strain genomes for metagenomic binning, comparative biology and taxonomic classification.</title>
        <authorList>
            <person name="Goeker M."/>
        </authorList>
    </citation>
    <scope>NUCLEOTIDE SEQUENCE [LARGE SCALE GENOMIC DNA]</scope>
    <source>
        <strain evidence="4 5">DSM 27568</strain>
    </source>
</reference>
<accession>A0A7W6FZK7</accession>